<comment type="caution">
    <text evidence="2">The sequence shown here is derived from an EMBL/GenBank/DDBJ whole genome shotgun (WGS) entry which is preliminary data.</text>
</comment>
<feature type="compositionally biased region" description="Low complexity" evidence="1">
    <location>
        <begin position="19"/>
        <end position="29"/>
    </location>
</feature>
<evidence type="ECO:0000313" key="2">
    <source>
        <dbReference type="EMBL" id="CCI44986.1"/>
    </source>
</evidence>
<protein>
    <submittedName>
        <fullName evidence="2">Uncharacterized protein</fullName>
    </submittedName>
</protein>
<gene>
    <name evidence="2" type="ORF">BN9_058330</name>
</gene>
<dbReference type="Proteomes" id="UP000053237">
    <property type="component" value="Unassembled WGS sequence"/>
</dbReference>
<dbReference type="EMBL" id="CAIX01000085">
    <property type="protein sequence ID" value="CCI44986.1"/>
    <property type="molecule type" value="Genomic_DNA"/>
</dbReference>
<proteinExistence type="predicted"/>
<name>A0A024GDP8_9STRA</name>
<organism evidence="2 3">
    <name type="scientific">Albugo candida</name>
    <dbReference type="NCBI Taxonomy" id="65357"/>
    <lineage>
        <taxon>Eukaryota</taxon>
        <taxon>Sar</taxon>
        <taxon>Stramenopiles</taxon>
        <taxon>Oomycota</taxon>
        <taxon>Peronosporomycetes</taxon>
        <taxon>Albuginales</taxon>
        <taxon>Albuginaceae</taxon>
        <taxon>Albugo</taxon>
    </lineage>
</organism>
<dbReference type="OrthoDB" id="152136at2759"/>
<sequence>MSKQNDPPKFLLLSSAFPSSNADNKSASDNAKVCHTRFEKQRDLIAELYQEGIRPDRVLQLSYIRRKPPPLSPKVEPTHKFIVPRPSITWRDVIPELRYSLEDILSSTHGQDTAQNDKESEKYEPKVKSPTSQKTISVAVIHFFDPKAANEKQQHLWRYLSKDEWEQVWHQANAKANLESNIPPDSVIISDMLRLFVIDQGSREYARFIWDSIFLLVIQRESNFQSVERRKHLSEMILLLVKQPFFTKMTFKEFRKAIRDKKLRQLVRNIEFVAWLERELVQHFHSQQILLSK</sequence>
<evidence type="ECO:0000313" key="3">
    <source>
        <dbReference type="Proteomes" id="UP000053237"/>
    </source>
</evidence>
<keyword evidence="3" id="KW-1185">Reference proteome</keyword>
<accession>A0A024GDP8</accession>
<feature type="compositionally biased region" description="Basic and acidic residues" evidence="1">
    <location>
        <begin position="115"/>
        <end position="127"/>
    </location>
</feature>
<feature type="region of interest" description="Disordered" evidence="1">
    <location>
        <begin position="108"/>
        <end position="128"/>
    </location>
</feature>
<reference evidence="2 3" key="1">
    <citation type="submission" date="2012-05" db="EMBL/GenBank/DDBJ databases">
        <title>Recombination and specialization in a pathogen metapopulation.</title>
        <authorList>
            <person name="Gardiner A."/>
            <person name="Kemen E."/>
            <person name="Schultz-Larsen T."/>
            <person name="MacLean D."/>
            <person name="Van Oosterhout C."/>
            <person name="Jones J.D.G."/>
        </authorList>
    </citation>
    <scope>NUCLEOTIDE SEQUENCE [LARGE SCALE GENOMIC DNA]</scope>
    <source>
        <strain evidence="2 3">Ac Nc2</strain>
    </source>
</reference>
<dbReference type="InParanoid" id="A0A024GDP8"/>
<feature type="region of interest" description="Disordered" evidence="1">
    <location>
        <begin position="1"/>
        <end position="29"/>
    </location>
</feature>
<evidence type="ECO:0000256" key="1">
    <source>
        <dbReference type="SAM" id="MobiDB-lite"/>
    </source>
</evidence>
<dbReference type="AlphaFoldDB" id="A0A024GDP8"/>